<feature type="region of interest" description="Disordered" evidence="1">
    <location>
        <begin position="8"/>
        <end position="69"/>
    </location>
</feature>
<feature type="compositionally biased region" description="Low complexity" evidence="1">
    <location>
        <begin position="432"/>
        <end position="460"/>
    </location>
</feature>
<feature type="compositionally biased region" description="Basic and acidic residues" evidence="1">
    <location>
        <begin position="410"/>
        <end position="421"/>
    </location>
</feature>
<feature type="region of interest" description="Disordered" evidence="1">
    <location>
        <begin position="131"/>
        <end position="247"/>
    </location>
</feature>
<accession>A0A8H6IE07</accession>
<gene>
    <name evidence="3" type="ORF">DFP72DRAFT_841656</name>
</gene>
<proteinExistence type="predicted"/>
<dbReference type="SUPFAM" id="SSF47676">
    <property type="entry name" value="Conserved domain common to transcription factors TFIIS, elongin A, CRSP70"/>
    <property type="match status" value="1"/>
</dbReference>
<dbReference type="OrthoDB" id="6159439at2759"/>
<feature type="compositionally biased region" description="Low complexity" evidence="1">
    <location>
        <begin position="188"/>
        <end position="201"/>
    </location>
</feature>
<dbReference type="AlphaFoldDB" id="A0A8H6IE07"/>
<evidence type="ECO:0000256" key="1">
    <source>
        <dbReference type="SAM" id="MobiDB-lite"/>
    </source>
</evidence>
<dbReference type="Gene3D" id="1.20.930.10">
    <property type="entry name" value="Conserved domain common to transcription factors TFIIS, elongin A, CRSP70"/>
    <property type="match status" value="1"/>
</dbReference>
<dbReference type="InterPro" id="IPR035441">
    <property type="entry name" value="TFIIS/LEDGF_dom_sf"/>
</dbReference>
<feature type="compositionally biased region" description="Basic residues" evidence="1">
    <location>
        <begin position="213"/>
        <end position="225"/>
    </location>
</feature>
<feature type="region of interest" description="Disordered" evidence="1">
    <location>
        <begin position="492"/>
        <end position="514"/>
    </location>
</feature>
<dbReference type="EMBL" id="JACGCI010000007">
    <property type="protein sequence ID" value="KAF6762518.1"/>
    <property type="molecule type" value="Genomic_DNA"/>
</dbReference>
<feature type="domain" description="TFIIS N-terminal" evidence="2">
    <location>
        <begin position="361"/>
        <end position="403"/>
    </location>
</feature>
<feature type="compositionally biased region" description="Low complexity" evidence="1">
    <location>
        <begin position="12"/>
        <end position="24"/>
    </location>
</feature>
<feature type="region of interest" description="Disordered" evidence="1">
    <location>
        <begin position="404"/>
        <end position="477"/>
    </location>
</feature>
<feature type="compositionally biased region" description="Polar residues" evidence="1">
    <location>
        <begin position="174"/>
        <end position="183"/>
    </location>
</feature>
<name>A0A8H6IE07_9AGAR</name>
<feature type="compositionally biased region" description="Polar residues" evidence="1">
    <location>
        <begin position="226"/>
        <end position="247"/>
    </location>
</feature>
<feature type="compositionally biased region" description="Low complexity" evidence="1">
    <location>
        <begin position="58"/>
        <end position="69"/>
    </location>
</feature>
<dbReference type="Proteomes" id="UP000521943">
    <property type="component" value="Unassembled WGS sequence"/>
</dbReference>
<protein>
    <recommendedName>
        <fullName evidence="2">TFIIS N-terminal domain-containing protein</fullName>
    </recommendedName>
</protein>
<evidence type="ECO:0000313" key="3">
    <source>
        <dbReference type="EMBL" id="KAF6762518.1"/>
    </source>
</evidence>
<feature type="compositionally biased region" description="Basic residues" evidence="1">
    <location>
        <begin position="781"/>
        <end position="805"/>
    </location>
</feature>
<comment type="caution">
    <text evidence="3">The sequence shown here is derived from an EMBL/GenBank/DDBJ whole genome shotgun (WGS) entry which is preliminary data.</text>
</comment>
<keyword evidence="4" id="KW-1185">Reference proteome</keyword>
<feature type="compositionally biased region" description="Low complexity" evidence="1">
    <location>
        <begin position="144"/>
        <end position="171"/>
    </location>
</feature>
<feature type="compositionally biased region" description="Polar residues" evidence="1">
    <location>
        <begin position="131"/>
        <end position="143"/>
    </location>
</feature>
<evidence type="ECO:0000313" key="4">
    <source>
        <dbReference type="Proteomes" id="UP000521943"/>
    </source>
</evidence>
<dbReference type="InterPro" id="IPR017923">
    <property type="entry name" value="TFIIS_N"/>
</dbReference>
<sequence>MDMNAFWMATDPASSRHAHPSSSSTQEMVIDGWFQNSPSKDRPSVGPAASPSVPPAPAATNPAPATTTPLELDFNLDDLAGSSTSQAMLSPTSYFHQPYGYYVNYSPYTTAWPPQVSQSPIPVSGYSSLLGATNPASSNPQGHAQSSQPSTSQLQPQSAASQAQGSQHSPPLQHATTTPQQMLIDSALSPMNMNGSGSSSLQHQFRPRTTPRNLHRINSHTHSRNRYTTFTSNPYYRPHTSSSQGTLSPDVLHSASTMMSAGIHPHMFYNQAVPLPPSASASTSTSSNLSATATSQAQAQFQQQQQQFLQQQQQLLEEQQARDKKERFERTIRPFLFTGAASVQNLVEKILDYGVEKICDRLPFTVEALVQSKIGKLVVRARKHHPTPAVKDMAKNIEEKWRQLTANTTEKQKSNPGEDARSKKRKLNEHPAAGASSKSGSVGSVSSTSSSLPPAKKPAVGTSTSTKPVTDDIQGERQHVVDPFQEALKMMKGSTSTPPLAPGVSKNGGKKKSVTWAPDSSLVAVKIIERAVYDDDVDNAMHISLRELDRGEGAAMHAQLFEEVIDWSEPLPLRFPHPDLDKPRGVNSQEKDAQAKREQTALGALYMNLSQVPESPAEPTSVIAEDQVDVNVVTMHVGDVNEELFFPPESMGMDMGMGMAMAMGLGMGGAPGAVDGTDPATLTANIQAVLAAANANAGNPTPDFPSILENLKALQHQPVSTPAAAAATDPSCTGQQQQQYAGGFGDDPWGSHHQAGSEYGQQGYHHDQERSGRGGWEGRGRGRGRGRGGKGRGTRGTRRPQWRRL</sequence>
<evidence type="ECO:0000259" key="2">
    <source>
        <dbReference type="Pfam" id="PF08711"/>
    </source>
</evidence>
<organism evidence="3 4">
    <name type="scientific">Ephemerocybe angulata</name>
    <dbReference type="NCBI Taxonomy" id="980116"/>
    <lineage>
        <taxon>Eukaryota</taxon>
        <taxon>Fungi</taxon>
        <taxon>Dikarya</taxon>
        <taxon>Basidiomycota</taxon>
        <taxon>Agaricomycotina</taxon>
        <taxon>Agaricomycetes</taxon>
        <taxon>Agaricomycetidae</taxon>
        <taxon>Agaricales</taxon>
        <taxon>Agaricineae</taxon>
        <taxon>Psathyrellaceae</taxon>
        <taxon>Ephemerocybe</taxon>
    </lineage>
</organism>
<reference evidence="3 4" key="1">
    <citation type="submission" date="2020-07" db="EMBL/GenBank/DDBJ databases">
        <title>Comparative genomics of pyrophilous fungi reveals a link between fire events and developmental genes.</title>
        <authorList>
            <consortium name="DOE Joint Genome Institute"/>
            <person name="Steindorff A.S."/>
            <person name="Carver A."/>
            <person name="Calhoun S."/>
            <person name="Stillman K."/>
            <person name="Liu H."/>
            <person name="Lipzen A."/>
            <person name="Pangilinan J."/>
            <person name="Labutti K."/>
            <person name="Bruns T.D."/>
            <person name="Grigoriev I.V."/>
        </authorList>
    </citation>
    <scope>NUCLEOTIDE SEQUENCE [LARGE SCALE GENOMIC DNA]</scope>
    <source>
        <strain evidence="3 4">CBS 144469</strain>
    </source>
</reference>
<dbReference type="Pfam" id="PF08711">
    <property type="entry name" value="Med26"/>
    <property type="match status" value="1"/>
</dbReference>
<feature type="compositionally biased region" description="Basic and acidic residues" evidence="1">
    <location>
        <begin position="764"/>
        <end position="780"/>
    </location>
</feature>
<feature type="region of interest" description="Disordered" evidence="1">
    <location>
        <begin position="719"/>
        <end position="805"/>
    </location>
</feature>